<accession>A0A5D3DSX5</accession>
<keyword evidence="2" id="KW-0808">Transferase</keyword>
<comment type="caution">
    <text evidence="2">The sequence shown here is derived from an EMBL/GenBank/DDBJ whole genome shotgun (WGS) entry which is preliminary data.</text>
</comment>
<dbReference type="Pfam" id="PF00078">
    <property type="entry name" value="RVT_1"/>
    <property type="match status" value="1"/>
</dbReference>
<dbReference type="GO" id="GO:0003964">
    <property type="term" value="F:RNA-directed DNA polymerase activity"/>
    <property type="evidence" value="ECO:0007669"/>
    <property type="project" value="UniProtKB-KW"/>
</dbReference>
<dbReference type="InterPro" id="IPR000477">
    <property type="entry name" value="RT_dom"/>
</dbReference>
<dbReference type="InterPro" id="IPR043128">
    <property type="entry name" value="Rev_trsase/Diguanyl_cyclase"/>
</dbReference>
<dbReference type="Proteomes" id="UP000321947">
    <property type="component" value="Unassembled WGS sequence"/>
</dbReference>
<dbReference type="InterPro" id="IPR053134">
    <property type="entry name" value="RNA-dir_DNA_polymerase"/>
</dbReference>
<name>A0A5D3DSX5_CUCMM</name>
<evidence type="ECO:0000313" key="2">
    <source>
        <dbReference type="EMBL" id="TYK26664.1"/>
    </source>
</evidence>
<dbReference type="EMBL" id="SSTD01003373">
    <property type="protein sequence ID" value="TYK26664.1"/>
    <property type="molecule type" value="Genomic_DNA"/>
</dbReference>
<proteinExistence type="predicted"/>
<keyword evidence="2" id="KW-0695">RNA-directed DNA polymerase</keyword>
<reference evidence="2 3" key="1">
    <citation type="submission" date="2019-08" db="EMBL/GenBank/DDBJ databases">
        <title>Draft genome sequences of two oriental melons (Cucumis melo L. var makuwa).</title>
        <authorList>
            <person name="Kwon S.-Y."/>
        </authorList>
    </citation>
    <scope>NUCLEOTIDE SEQUENCE [LARGE SCALE GENOMIC DNA]</scope>
    <source>
        <strain evidence="3">cv. Chang Bougi</strain>
        <tissue evidence="2">Leaf</tissue>
    </source>
</reference>
<gene>
    <name evidence="2" type="ORF">E5676_scaffold313G003190</name>
</gene>
<protein>
    <submittedName>
        <fullName evidence="2">Reverse transcriptase</fullName>
    </submittedName>
</protein>
<sequence>MATSHMLVQIYKKTINKCKSIVNFNIIMDLGKMSSCRATNPIAPATQADLAAMEQRYRDMLREALTLFKLSSKPHPNKAQMWLASMETIFRYMRCLNDQNVQCTVFLLTDRGTAWWESIKRMLELQQDDVTLEQYDQEFNMLSHFSPEMVAIEVAKPDKFVRGLRERVNLRKKRKAESQFTVVPQRNLSSGGVFLCHCQEIVEVVVREYLNVFSDEVPELPSHRKIDFDIEYRHYEFIVISFGLTNASVVFMDLMNKMFKDFLDTFVIVFIDDILVYSKIEAKHEEHFHQVLETLRRANKQYAKFSKCEFWLKKLVSDASKKGLGCVLMQQAKVVTYASREVTSQFAQLSLRPTLRQRIIVAQFNDPYLVKKRCLAKARQVE</sequence>
<dbReference type="SUPFAM" id="SSF56672">
    <property type="entry name" value="DNA/RNA polymerases"/>
    <property type="match status" value="1"/>
</dbReference>
<feature type="domain" description="Reverse transcriptase" evidence="1">
    <location>
        <begin position="207"/>
        <end position="317"/>
    </location>
</feature>
<keyword evidence="2" id="KW-0548">Nucleotidyltransferase</keyword>
<dbReference type="InterPro" id="IPR043502">
    <property type="entry name" value="DNA/RNA_pol_sf"/>
</dbReference>
<organism evidence="2 3">
    <name type="scientific">Cucumis melo var. makuwa</name>
    <name type="common">Oriental melon</name>
    <dbReference type="NCBI Taxonomy" id="1194695"/>
    <lineage>
        <taxon>Eukaryota</taxon>
        <taxon>Viridiplantae</taxon>
        <taxon>Streptophyta</taxon>
        <taxon>Embryophyta</taxon>
        <taxon>Tracheophyta</taxon>
        <taxon>Spermatophyta</taxon>
        <taxon>Magnoliopsida</taxon>
        <taxon>eudicotyledons</taxon>
        <taxon>Gunneridae</taxon>
        <taxon>Pentapetalae</taxon>
        <taxon>rosids</taxon>
        <taxon>fabids</taxon>
        <taxon>Cucurbitales</taxon>
        <taxon>Cucurbitaceae</taxon>
        <taxon>Benincaseae</taxon>
        <taxon>Cucumis</taxon>
    </lineage>
</organism>
<evidence type="ECO:0000313" key="3">
    <source>
        <dbReference type="Proteomes" id="UP000321947"/>
    </source>
</evidence>
<dbReference type="PANTHER" id="PTHR24559">
    <property type="entry name" value="TRANSPOSON TY3-I GAG-POL POLYPROTEIN"/>
    <property type="match status" value="1"/>
</dbReference>
<dbReference type="PANTHER" id="PTHR24559:SF444">
    <property type="entry name" value="REVERSE TRANSCRIPTASE DOMAIN-CONTAINING PROTEIN"/>
    <property type="match status" value="1"/>
</dbReference>
<dbReference type="Gene3D" id="3.30.70.270">
    <property type="match status" value="1"/>
</dbReference>
<dbReference type="AlphaFoldDB" id="A0A5D3DSX5"/>
<dbReference type="CDD" id="cd01647">
    <property type="entry name" value="RT_LTR"/>
    <property type="match status" value="1"/>
</dbReference>
<evidence type="ECO:0000259" key="1">
    <source>
        <dbReference type="Pfam" id="PF00078"/>
    </source>
</evidence>